<evidence type="ECO:0000256" key="4">
    <source>
        <dbReference type="ARBA" id="ARBA00022833"/>
    </source>
</evidence>
<dbReference type="GO" id="GO:0005634">
    <property type="term" value="C:nucleus"/>
    <property type="evidence" value="ECO:0007669"/>
    <property type="project" value="UniProtKB-SubCell"/>
</dbReference>
<feature type="compositionally biased region" description="Basic and acidic residues" evidence="9">
    <location>
        <begin position="388"/>
        <end position="401"/>
    </location>
</feature>
<keyword evidence="12" id="KW-1185">Reference proteome</keyword>
<feature type="region of interest" description="Disordered" evidence="9">
    <location>
        <begin position="1"/>
        <end position="28"/>
    </location>
</feature>
<feature type="compositionally biased region" description="Low complexity" evidence="9">
    <location>
        <begin position="402"/>
        <end position="411"/>
    </location>
</feature>
<feature type="region of interest" description="Disordered" evidence="9">
    <location>
        <begin position="306"/>
        <end position="411"/>
    </location>
</feature>
<comment type="caution">
    <text evidence="11">The sequence shown here is derived from an EMBL/GenBank/DDBJ whole genome shotgun (WGS) entry which is preliminary data.</text>
</comment>
<evidence type="ECO:0000256" key="1">
    <source>
        <dbReference type="ARBA" id="ARBA00004123"/>
    </source>
</evidence>
<dbReference type="InterPro" id="IPR013087">
    <property type="entry name" value="Znf_C2H2_type"/>
</dbReference>
<feature type="region of interest" description="Disordered" evidence="9">
    <location>
        <begin position="97"/>
        <end position="124"/>
    </location>
</feature>
<evidence type="ECO:0000256" key="5">
    <source>
        <dbReference type="ARBA" id="ARBA00023015"/>
    </source>
</evidence>
<keyword evidence="5" id="KW-0805">Transcription regulation</keyword>
<dbReference type="SUPFAM" id="SSF57667">
    <property type="entry name" value="beta-beta-alpha zinc fingers"/>
    <property type="match status" value="1"/>
</dbReference>
<dbReference type="PROSITE" id="PS50157">
    <property type="entry name" value="ZINC_FINGER_C2H2_2"/>
    <property type="match status" value="2"/>
</dbReference>
<keyword evidence="2" id="KW-0479">Metal-binding</keyword>
<dbReference type="PANTHER" id="PTHR46179:SF13">
    <property type="entry name" value="C2H2-TYPE DOMAIN-CONTAINING PROTEIN"/>
    <property type="match status" value="1"/>
</dbReference>
<dbReference type="InterPro" id="IPR036236">
    <property type="entry name" value="Znf_C2H2_sf"/>
</dbReference>
<sequence length="411" mass="44634">MMSTPGGPVQAAAYGHATGAGRGDSSGLRDASVRVAAGTFKRPREYLHFEAPFRRFLLRRELLASRADETDILMTSSLDRGRGATLDRSVGNEPFRKSIAGAGLGRSSSGTGWDRPQDMSGVTTPSMEMTSLQWEGSLQHQAQVYRKQERQVLQPVGPPAEQHQSRPPPSQEQLHQLPLPPRLGHQLPHSWPPQEQPLQTGNRVPHQQVLVQRSGSMDHAGPSHEAWPASLHQFQAHHNQRAGGDLKLSKDLTYNCPSCLLCFARKPDLYRHVRTVHLGLKRFACPTCGRLFGTSGNMRKHMRNVHEASGRLSGSNAERRSSHAGRMNRILEPHSSSGGSSEIDLGTESGEKDDAATNLLLRIDPQSYSAEPQSSPAGSGTESDDSKEDTKSGIKSGEKEGSSTGSDTKGG</sequence>
<dbReference type="Pfam" id="PF00096">
    <property type="entry name" value="zf-C2H2"/>
    <property type="match status" value="2"/>
</dbReference>
<feature type="compositionally biased region" description="Polar residues" evidence="9">
    <location>
        <begin position="366"/>
        <end position="381"/>
    </location>
</feature>
<name>A0A5J4Z2E5_PORPP</name>
<dbReference type="InterPro" id="IPR051061">
    <property type="entry name" value="Zinc_finger_trans_reg"/>
</dbReference>
<keyword evidence="6" id="KW-0804">Transcription</keyword>
<gene>
    <name evidence="11" type="ORF">FVE85_5381</name>
</gene>
<evidence type="ECO:0000256" key="6">
    <source>
        <dbReference type="ARBA" id="ARBA00023163"/>
    </source>
</evidence>
<accession>A0A5J4Z2E5</accession>
<dbReference type="Proteomes" id="UP000324585">
    <property type="component" value="Unassembled WGS sequence"/>
</dbReference>
<evidence type="ECO:0000256" key="8">
    <source>
        <dbReference type="PROSITE-ProRule" id="PRU00042"/>
    </source>
</evidence>
<evidence type="ECO:0000256" key="3">
    <source>
        <dbReference type="ARBA" id="ARBA00022771"/>
    </source>
</evidence>
<proteinExistence type="predicted"/>
<dbReference type="OrthoDB" id="2162596at2759"/>
<feature type="region of interest" description="Disordered" evidence="9">
    <location>
        <begin position="154"/>
        <end position="202"/>
    </location>
</feature>
<evidence type="ECO:0000256" key="7">
    <source>
        <dbReference type="ARBA" id="ARBA00023242"/>
    </source>
</evidence>
<comment type="subcellular location">
    <subcellularLocation>
        <location evidence="1">Nucleus</location>
    </subcellularLocation>
</comment>
<keyword evidence="7" id="KW-0539">Nucleus</keyword>
<evidence type="ECO:0000259" key="10">
    <source>
        <dbReference type="PROSITE" id="PS50157"/>
    </source>
</evidence>
<keyword evidence="4" id="KW-0862">Zinc</keyword>
<organism evidence="11 12">
    <name type="scientific">Porphyridium purpureum</name>
    <name type="common">Red alga</name>
    <name type="synonym">Porphyridium cruentum</name>
    <dbReference type="NCBI Taxonomy" id="35688"/>
    <lineage>
        <taxon>Eukaryota</taxon>
        <taxon>Rhodophyta</taxon>
        <taxon>Bangiophyceae</taxon>
        <taxon>Porphyridiales</taxon>
        <taxon>Porphyridiaceae</taxon>
        <taxon>Porphyridium</taxon>
    </lineage>
</organism>
<protein>
    <submittedName>
        <fullName evidence="11">Transcription factor hamlet</fullName>
    </submittedName>
</protein>
<dbReference type="GO" id="GO:0006357">
    <property type="term" value="P:regulation of transcription by RNA polymerase II"/>
    <property type="evidence" value="ECO:0007669"/>
    <property type="project" value="TreeGrafter"/>
</dbReference>
<reference evidence="12" key="1">
    <citation type="journal article" date="2019" name="Nat. Commun.">
        <title>Expansion of phycobilisome linker gene families in mesophilic red algae.</title>
        <authorList>
            <person name="Lee J."/>
            <person name="Kim D."/>
            <person name="Bhattacharya D."/>
            <person name="Yoon H.S."/>
        </authorList>
    </citation>
    <scope>NUCLEOTIDE SEQUENCE [LARGE SCALE GENOMIC DNA]</scope>
    <source>
        <strain evidence="12">CCMP 1328</strain>
    </source>
</reference>
<evidence type="ECO:0000256" key="2">
    <source>
        <dbReference type="ARBA" id="ARBA00022723"/>
    </source>
</evidence>
<dbReference type="PROSITE" id="PS00028">
    <property type="entry name" value="ZINC_FINGER_C2H2_1"/>
    <property type="match status" value="2"/>
</dbReference>
<dbReference type="AlphaFoldDB" id="A0A5J4Z2E5"/>
<dbReference type="EMBL" id="VRMN01000001">
    <property type="protein sequence ID" value="KAA8497796.1"/>
    <property type="molecule type" value="Genomic_DNA"/>
</dbReference>
<dbReference type="PANTHER" id="PTHR46179">
    <property type="entry name" value="ZINC FINGER PROTEIN"/>
    <property type="match status" value="1"/>
</dbReference>
<feature type="domain" description="C2H2-type" evidence="10">
    <location>
        <begin position="283"/>
        <end position="311"/>
    </location>
</feature>
<dbReference type="SMART" id="SM00355">
    <property type="entry name" value="ZnF_C2H2"/>
    <property type="match status" value="2"/>
</dbReference>
<evidence type="ECO:0000313" key="12">
    <source>
        <dbReference type="Proteomes" id="UP000324585"/>
    </source>
</evidence>
<dbReference type="GO" id="GO:0008270">
    <property type="term" value="F:zinc ion binding"/>
    <property type="evidence" value="ECO:0007669"/>
    <property type="project" value="UniProtKB-KW"/>
</dbReference>
<evidence type="ECO:0000256" key="9">
    <source>
        <dbReference type="SAM" id="MobiDB-lite"/>
    </source>
</evidence>
<evidence type="ECO:0000313" key="11">
    <source>
        <dbReference type="EMBL" id="KAA8497796.1"/>
    </source>
</evidence>
<feature type="domain" description="C2H2-type" evidence="10">
    <location>
        <begin position="254"/>
        <end position="282"/>
    </location>
</feature>
<keyword evidence="3 8" id="KW-0863">Zinc-finger</keyword>
<dbReference type="Gene3D" id="3.30.160.60">
    <property type="entry name" value="Classic Zinc Finger"/>
    <property type="match status" value="1"/>
</dbReference>